<comment type="caution">
    <text evidence="2">The sequence shown here is derived from an EMBL/GenBank/DDBJ whole genome shotgun (WGS) entry which is preliminary data.</text>
</comment>
<protein>
    <submittedName>
        <fullName evidence="2">Uncharacterized protein</fullName>
    </submittedName>
</protein>
<dbReference type="InterPro" id="IPR036388">
    <property type="entry name" value="WH-like_DNA-bd_sf"/>
</dbReference>
<dbReference type="Gene3D" id="1.10.10.10">
    <property type="entry name" value="Winged helix-like DNA-binding domain superfamily/Winged helix DNA-binding domain"/>
    <property type="match status" value="1"/>
</dbReference>
<evidence type="ECO:0000313" key="2">
    <source>
        <dbReference type="EMBL" id="KAJ8875702.1"/>
    </source>
</evidence>
<proteinExistence type="predicted"/>
<gene>
    <name evidence="2" type="ORF">PR048_023601</name>
</gene>
<name>A0ABQ9GUJ6_9NEOP</name>
<dbReference type="EMBL" id="JARBHB010000009">
    <property type="protein sequence ID" value="KAJ8875702.1"/>
    <property type="molecule type" value="Genomic_DNA"/>
</dbReference>
<feature type="region of interest" description="Disordered" evidence="1">
    <location>
        <begin position="792"/>
        <end position="823"/>
    </location>
</feature>
<feature type="region of interest" description="Disordered" evidence="1">
    <location>
        <begin position="1202"/>
        <end position="1222"/>
    </location>
</feature>
<feature type="region of interest" description="Disordered" evidence="1">
    <location>
        <begin position="858"/>
        <end position="881"/>
    </location>
</feature>
<feature type="region of interest" description="Disordered" evidence="1">
    <location>
        <begin position="349"/>
        <end position="374"/>
    </location>
</feature>
<dbReference type="InterPro" id="IPR036397">
    <property type="entry name" value="RNaseH_sf"/>
</dbReference>
<evidence type="ECO:0000256" key="1">
    <source>
        <dbReference type="SAM" id="MobiDB-lite"/>
    </source>
</evidence>
<dbReference type="Gene3D" id="3.30.420.10">
    <property type="entry name" value="Ribonuclease H-like superfamily/Ribonuclease H"/>
    <property type="match status" value="1"/>
</dbReference>
<organism evidence="2 3">
    <name type="scientific">Dryococelus australis</name>
    <dbReference type="NCBI Taxonomy" id="614101"/>
    <lineage>
        <taxon>Eukaryota</taxon>
        <taxon>Metazoa</taxon>
        <taxon>Ecdysozoa</taxon>
        <taxon>Arthropoda</taxon>
        <taxon>Hexapoda</taxon>
        <taxon>Insecta</taxon>
        <taxon>Pterygota</taxon>
        <taxon>Neoptera</taxon>
        <taxon>Polyneoptera</taxon>
        <taxon>Phasmatodea</taxon>
        <taxon>Verophasmatodea</taxon>
        <taxon>Anareolatae</taxon>
        <taxon>Phasmatidae</taxon>
        <taxon>Eurycanthinae</taxon>
        <taxon>Dryococelus</taxon>
    </lineage>
</organism>
<dbReference type="Proteomes" id="UP001159363">
    <property type="component" value="Chromosome 8"/>
</dbReference>
<accession>A0ABQ9GUJ6</accession>
<keyword evidence="3" id="KW-1185">Reference proteome</keyword>
<reference evidence="2 3" key="1">
    <citation type="submission" date="2023-02" db="EMBL/GenBank/DDBJ databases">
        <title>LHISI_Scaffold_Assembly.</title>
        <authorList>
            <person name="Stuart O.P."/>
            <person name="Cleave R."/>
            <person name="Magrath M.J.L."/>
            <person name="Mikheyev A.S."/>
        </authorList>
    </citation>
    <scope>NUCLEOTIDE SEQUENCE [LARGE SCALE GENOMIC DNA]</scope>
    <source>
        <strain evidence="2">Daus_M_001</strain>
        <tissue evidence="2">Leg muscle</tissue>
    </source>
</reference>
<evidence type="ECO:0000313" key="3">
    <source>
        <dbReference type="Proteomes" id="UP001159363"/>
    </source>
</evidence>
<sequence>MAAHLLLTPSKKQPPHTPKLIRLLQKGLLPILQELDVASCYRTRRSVACALRGRIFERREDGRDYRNKINIEGWFRKNDEYHWQSSMCFLPRCAKKSLSGRNTWDFAARRKFVTDVVPIFPTDLCSGNECKNGTCRSVSVANIKCATGQICSSSELGTTTINFGVLKLLNFKSCSHHNLQLHIGMCERARAEVLRRHCTVDTNSYGSLLHLRSIFTSAICVSLSALELSEEDVPDDHARKYANIKLQSIPHWKQLSRSPAKYLLAGTFRTLPPNDTRLSPRRTGYDFRRGRFLISACGYRAGDAASCSPPFTLVSSQDIVVKNRPDLCIHSGCSRTWFPMRVGRLFRAAAGPGSGEETSPGREPTGGEVARHVGGGGGPAPLIAVLGHRADDVPAVAGSGCAFKQNRTVLQSGVAEEGTRPMYQPKSILLLELSVLQKEQNALRMGLKAVHDEFDCWPPGASVRKLHFTVQVTYVQRTRLPHCRYCARFSKLPAEARTPLVISYTWANVKKLHFTVQVTYVQRTRLPHYRYCARFSKLPAEARTPLVISYTWASVKKLHFTVQVTYVQRTRLPHYRYCARFSKLPAEARTPLVISYTWASVKELHFTVQVTYVQRTRLPHYRYCARFSKLPAEARTPLLFGVGSPHLHLPRARRQLGSDSADAATALVRQLLPMTVWCLWDDTSTARLVAEIFSSVLLRSRRHLHSQTITILRLRYRVVVNRRAERVTSAFLTLTHSYRLFTHGYSGSTDSSESRKVVIPFQNLLRRTDCMRQYGCRYIVFTDPRYGGANGIADDVGSPAGDSRRRRRGGAPVAGTPLNVRENDLSPVASDEELRRYAILPAFYTRCSRLSRNQSQSRATLRWGAQEATPEAGGPHQRDKLEPPLQISQCLKFTSSITKHCDGLSQDCVLGKLNFSKITSEKPDSHSRIHMYADHAKQTKQAEPMVVHITSVDLCGRNTLQAGVEPFDKERARCTELSDFDKGVTVGCHLSGLSSREIAREVNRPKSTVAFVLRKWKVAEHCANAARHNPWLPSDRSFMQQQKYRFPLEHCVQRSIDLDISEEQLHISPISRQAIKLGDSGGVWTVATGHWSSGNRFCRVMMPNGKFGGGGVMMWGRLMAFGVGSLVFVRGSMNTVAYCNILDNEMLPTLWHFYGMDPCYFQDDNARCHVSRSHDLNPIEHLWDELDLVRRGQNPLLNSWNGCKRNGDESPSIDDEPEEQRVAPEVTNRRKIYDCEHRCSEERDWQCKTSMADLCVVSGSMGHVPHDTIHFLYEGMSRPTAASTVIIFCACALADIFIRNDYLLSDDGAIFVRVRFFTSGYEPVQNPPINGIVRHDSHMRNSGVSQPGIEPESLWWESRTVALGEARPAMNMSQTPAFEGEKQRGGGEALYVSSSRALDGPRLANFFPLTPFAPTCAVFFPRPQLRSLLAERGQRICAFPEHQAVNPRICFIVVFGSQWHSAEKSRRYTHCDENTARQFRALRLATMGHLISEAVSPLSLLYLSASNAEERSSSMLSTKHDENTARLLEALRLEAMAHLQRVSVLDMIDLTENPPTSNVVQHDSHVRKSGSSPAGSLERLAEVKWDCTMLKRYLAERAYYWFYVESGNSYRSLRRYYTIPDPAKACARSAIAVGIRASVAPVMACIALYGQISYQAGILVCAPGLVEACTRTKYGGRYRVISTLAVPTLYNNQQRSDNRTVL</sequence>